<evidence type="ECO:0000256" key="1">
    <source>
        <dbReference type="ARBA" id="ARBA00006484"/>
    </source>
</evidence>
<dbReference type="InterPro" id="IPR002347">
    <property type="entry name" value="SDR_fam"/>
</dbReference>
<evidence type="ECO:0000256" key="2">
    <source>
        <dbReference type="ARBA" id="ARBA00023002"/>
    </source>
</evidence>
<sequence length="245" mass="25601">MTESAGGEGGTGRVVVVTGANGAAGQAVTRRLAAGGTHVVAAGRRPLDWGDDRVSPAVVDLLDAAATRAWAAGVAERHGRVDGLVHLVGGWRGGTPFEDTDLDDWTFLHDQLVRTLQHATLAFHRHLRAAPRGRFAIVSQHAARHPKQNAAAYATAKAASEAWTLAMADSFAADPPPAPGGGADGDAGPAAVILVVEALLTDEMREKRPDADFSRLTHVDDLADAVAGLWIRPAAELNGTRRELS</sequence>
<evidence type="ECO:0000313" key="4">
    <source>
        <dbReference type="Proteomes" id="UP001049518"/>
    </source>
</evidence>
<dbReference type="InterPro" id="IPR036291">
    <property type="entry name" value="NAD(P)-bd_dom_sf"/>
</dbReference>
<dbReference type="Proteomes" id="UP001049518">
    <property type="component" value="Chromosome"/>
</dbReference>
<dbReference type="RefSeq" id="WP_231333458.1">
    <property type="nucleotide sequence ID" value="NZ_CP059572.1"/>
</dbReference>
<dbReference type="PRINTS" id="PR00081">
    <property type="entry name" value="GDHRDH"/>
</dbReference>
<keyword evidence="2" id="KW-0560">Oxidoreductase</keyword>
<accession>A0ABX8QNN0</accession>
<dbReference type="Pfam" id="PF00106">
    <property type="entry name" value="adh_short"/>
    <property type="match status" value="1"/>
</dbReference>
<proteinExistence type="inferred from homology"/>
<protein>
    <submittedName>
        <fullName evidence="3">SDR family NAD(P)-dependent oxidoreductase</fullName>
    </submittedName>
</protein>
<evidence type="ECO:0000313" key="3">
    <source>
        <dbReference type="EMBL" id="QXJ20390.1"/>
    </source>
</evidence>
<reference evidence="3" key="1">
    <citation type="submission" date="2020-07" db="EMBL/GenBank/DDBJ databases">
        <authorList>
            <person name="Tarantini F.S."/>
            <person name="Hong K.W."/>
            <person name="Chan K.G."/>
        </authorList>
    </citation>
    <scope>NUCLEOTIDE SEQUENCE</scope>
    <source>
        <strain evidence="3">32-07</strain>
    </source>
</reference>
<dbReference type="InterPro" id="IPR051122">
    <property type="entry name" value="SDR_DHRS6-like"/>
</dbReference>
<gene>
    <name evidence="3" type="ORF">AGRA3207_001094</name>
</gene>
<organism evidence="3 4">
    <name type="scientific">Actinomadura graeca</name>
    <dbReference type="NCBI Taxonomy" id="2750812"/>
    <lineage>
        <taxon>Bacteria</taxon>
        <taxon>Bacillati</taxon>
        <taxon>Actinomycetota</taxon>
        <taxon>Actinomycetes</taxon>
        <taxon>Streptosporangiales</taxon>
        <taxon>Thermomonosporaceae</taxon>
        <taxon>Actinomadura</taxon>
    </lineage>
</organism>
<dbReference type="Gene3D" id="3.40.50.720">
    <property type="entry name" value="NAD(P)-binding Rossmann-like Domain"/>
    <property type="match status" value="1"/>
</dbReference>
<keyword evidence="4" id="KW-1185">Reference proteome</keyword>
<name>A0ABX8QNN0_9ACTN</name>
<comment type="similarity">
    <text evidence="1">Belongs to the short-chain dehydrogenases/reductases (SDR) family.</text>
</comment>
<dbReference type="PANTHER" id="PTHR43477">
    <property type="entry name" value="DIHYDROANTICAPSIN 7-DEHYDROGENASE"/>
    <property type="match status" value="1"/>
</dbReference>
<dbReference type="EMBL" id="CP059572">
    <property type="protein sequence ID" value="QXJ20390.1"/>
    <property type="molecule type" value="Genomic_DNA"/>
</dbReference>
<dbReference type="PANTHER" id="PTHR43477:SF1">
    <property type="entry name" value="DIHYDROANTICAPSIN 7-DEHYDROGENASE"/>
    <property type="match status" value="1"/>
</dbReference>
<dbReference type="SUPFAM" id="SSF51735">
    <property type="entry name" value="NAD(P)-binding Rossmann-fold domains"/>
    <property type="match status" value="1"/>
</dbReference>